<evidence type="ECO:0000256" key="1">
    <source>
        <dbReference type="SAM" id="Coils"/>
    </source>
</evidence>
<sequence length="275" mass="31850">MLPQQFGVNQDVLQFGEEQQAEQLLQILNSDEIKNRIIEEFDLMRHYRINPKAKYKYTKLQKKYNKNISFRRTEFMSVEIKVLDESPDTAAMIANRIAALLDEVKNKIQKERAVKALAIVENEYLALKKEIEDKENQLTELRFKGVHDYERQVAALTEQLGSAIVKEGPGSRKAREIQNMLDTLAKYGGLYVSLRDELSLLKEELVKLKTKYDQAKVDVNEFLPATFKVNMAYPAERKTYPVRSLIVLLSFLSSLVFTMIVLAVVENIRQTKRED</sequence>
<dbReference type="GO" id="GO:0004713">
    <property type="term" value="F:protein tyrosine kinase activity"/>
    <property type="evidence" value="ECO:0007669"/>
    <property type="project" value="TreeGrafter"/>
</dbReference>
<keyword evidence="2" id="KW-1133">Transmembrane helix</keyword>
<keyword evidence="1" id="KW-0175">Coiled coil</keyword>
<protein>
    <recommendedName>
        <fullName evidence="5">Tyrosine kinase G-rich domain-containing protein</fullName>
    </recommendedName>
</protein>
<keyword evidence="4" id="KW-1185">Reference proteome</keyword>
<proteinExistence type="predicted"/>
<dbReference type="PANTHER" id="PTHR32309">
    <property type="entry name" value="TYROSINE-PROTEIN KINASE"/>
    <property type="match status" value="1"/>
</dbReference>
<dbReference type="EMBL" id="BHZE01000015">
    <property type="protein sequence ID" value="GCD78062.1"/>
    <property type="molecule type" value="Genomic_DNA"/>
</dbReference>
<organism evidence="3 4">
    <name type="scientific">Thermaurantimonas aggregans</name>
    <dbReference type="NCBI Taxonomy" id="2173829"/>
    <lineage>
        <taxon>Bacteria</taxon>
        <taxon>Pseudomonadati</taxon>
        <taxon>Bacteroidota</taxon>
        <taxon>Flavobacteriia</taxon>
        <taxon>Flavobacteriales</taxon>
        <taxon>Schleiferiaceae</taxon>
        <taxon>Thermaurantimonas</taxon>
    </lineage>
</organism>
<comment type="caution">
    <text evidence="3">The sequence shown here is derived from an EMBL/GenBank/DDBJ whole genome shotgun (WGS) entry which is preliminary data.</text>
</comment>
<feature type="coiled-coil region" evidence="1">
    <location>
        <begin position="110"/>
        <end position="144"/>
    </location>
</feature>
<gene>
    <name evidence="3" type="ORF">JCM31826_15440</name>
</gene>
<keyword evidence="2" id="KW-0812">Transmembrane</keyword>
<keyword evidence="2" id="KW-0472">Membrane</keyword>
<evidence type="ECO:0000256" key="2">
    <source>
        <dbReference type="SAM" id="Phobius"/>
    </source>
</evidence>
<feature type="transmembrane region" description="Helical" evidence="2">
    <location>
        <begin position="245"/>
        <end position="265"/>
    </location>
</feature>
<dbReference type="AlphaFoldDB" id="A0A401XM36"/>
<evidence type="ECO:0008006" key="5">
    <source>
        <dbReference type="Google" id="ProtNLM"/>
    </source>
</evidence>
<evidence type="ECO:0000313" key="3">
    <source>
        <dbReference type="EMBL" id="GCD78062.1"/>
    </source>
</evidence>
<evidence type="ECO:0000313" key="4">
    <source>
        <dbReference type="Proteomes" id="UP000286715"/>
    </source>
</evidence>
<dbReference type="PANTHER" id="PTHR32309:SF13">
    <property type="entry name" value="FERRIC ENTEROBACTIN TRANSPORT PROTEIN FEPE"/>
    <property type="match status" value="1"/>
</dbReference>
<name>A0A401XM36_9FLAO</name>
<accession>A0A401XM36</accession>
<dbReference type="GO" id="GO:0005886">
    <property type="term" value="C:plasma membrane"/>
    <property type="evidence" value="ECO:0007669"/>
    <property type="project" value="TreeGrafter"/>
</dbReference>
<feature type="coiled-coil region" evidence="1">
    <location>
        <begin position="191"/>
        <end position="218"/>
    </location>
</feature>
<reference evidence="3 4" key="1">
    <citation type="submission" date="2018-11" db="EMBL/GenBank/DDBJ databases">
        <title>Schleiferia aggregans sp. nov., a moderately thermophilic heterotrophic bacterium isolated from microbial mats at a terrestrial hot spring.</title>
        <authorList>
            <person name="Iino T."/>
            <person name="Ohkuma M."/>
            <person name="Haruta S."/>
        </authorList>
    </citation>
    <scope>NUCLEOTIDE SEQUENCE [LARGE SCALE GENOMIC DNA]</scope>
    <source>
        <strain evidence="3 4">LA</strain>
    </source>
</reference>
<dbReference type="Proteomes" id="UP000286715">
    <property type="component" value="Unassembled WGS sequence"/>
</dbReference>
<dbReference type="InterPro" id="IPR050445">
    <property type="entry name" value="Bact_polysacc_biosynth/exp"/>
</dbReference>